<gene>
    <name evidence="2" type="ORF">PCOR1329_LOCUS41720</name>
</gene>
<feature type="compositionally biased region" description="Low complexity" evidence="1">
    <location>
        <begin position="166"/>
        <end position="180"/>
    </location>
</feature>
<keyword evidence="3" id="KW-1185">Reference proteome</keyword>
<organism evidence="2 3">
    <name type="scientific">Prorocentrum cordatum</name>
    <dbReference type="NCBI Taxonomy" id="2364126"/>
    <lineage>
        <taxon>Eukaryota</taxon>
        <taxon>Sar</taxon>
        <taxon>Alveolata</taxon>
        <taxon>Dinophyceae</taxon>
        <taxon>Prorocentrales</taxon>
        <taxon>Prorocentraceae</taxon>
        <taxon>Prorocentrum</taxon>
    </lineage>
</organism>
<protein>
    <submittedName>
        <fullName evidence="2">Uncharacterized protein</fullName>
    </submittedName>
</protein>
<evidence type="ECO:0000256" key="1">
    <source>
        <dbReference type="SAM" id="MobiDB-lite"/>
    </source>
</evidence>
<feature type="region of interest" description="Disordered" evidence="1">
    <location>
        <begin position="255"/>
        <end position="309"/>
    </location>
</feature>
<dbReference type="Proteomes" id="UP001189429">
    <property type="component" value="Unassembled WGS sequence"/>
</dbReference>
<comment type="caution">
    <text evidence="2">The sequence shown here is derived from an EMBL/GenBank/DDBJ whole genome shotgun (WGS) entry which is preliminary data.</text>
</comment>
<feature type="compositionally biased region" description="Low complexity" evidence="1">
    <location>
        <begin position="255"/>
        <end position="271"/>
    </location>
</feature>
<feature type="region of interest" description="Disordered" evidence="1">
    <location>
        <begin position="155"/>
        <end position="180"/>
    </location>
</feature>
<sequence>MAGQIWEVVGGRGSEGLAVRRGPSADAAQETYPERLATGSLVKGLEMQGTHLRYRLRRGAGPAEGWVATQEGDKDAPARIDQLRRALEQELPGTTFDDEVVQYLEDAVPDWAQASEDDVAEAWSPFLLSHASAASDDEAAREVCQRLLARLRREGEGAGAGGAGAGDSAAGAEAPPSAEVEGLREWMERLRLPLGRYGESAQAWCEREGIRHVSGIATRAQDFCSALQLKMLERKRVLDGVPACVAPAQALAPAAPGGAAESAGSSAFGAPNNPYSIRGIKRSSAREPTPRCTGASGESLQTSPRRPSP</sequence>
<evidence type="ECO:0000313" key="2">
    <source>
        <dbReference type="EMBL" id="CAK0848881.1"/>
    </source>
</evidence>
<accession>A0ABN9TT85</accession>
<name>A0ABN9TT85_9DINO</name>
<reference evidence="2" key="1">
    <citation type="submission" date="2023-10" db="EMBL/GenBank/DDBJ databases">
        <authorList>
            <person name="Chen Y."/>
            <person name="Shah S."/>
            <person name="Dougan E. K."/>
            <person name="Thang M."/>
            <person name="Chan C."/>
        </authorList>
    </citation>
    <scope>NUCLEOTIDE SEQUENCE [LARGE SCALE GENOMIC DNA]</scope>
</reference>
<dbReference type="EMBL" id="CAUYUJ010015017">
    <property type="protein sequence ID" value="CAK0848881.1"/>
    <property type="molecule type" value="Genomic_DNA"/>
</dbReference>
<evidence type="ECO:0000313" key="3">
    <source>
        <dbReference type="Proteomes" id="UP001189429"/>
    </source>
</evidence>
<proteinExistence type="predicted"/>
<feature type="compositionally biased region" description="Polar residues" evidence="1">
    <location>
        <begin position="296"/>
        <end position="309"/>
    </location>
</feature>